<organism evidence="3 4">
    <name type="scientific">Boseongicola aestuarii</name>
    <dbReference type="NCBI Taxonomy" id="1470561"/>
    <lineage>
        <taxon>Bacteria</taxon>
        <taxon>Pseudomonadati</taxon>
        <taxon>Pseudomonadota</taxon>
        <taxon>Alphaproteobacteria</taxon>
        <taxon>Rhodobacterales</taxon>
        <taxon>Paracoccaceae</taxon>
        <taxon>Boseongicola</taxon>
    </lineage>
</organism>
<evidence type="ECO:0000313" key="4">
    <source>
        <dbReference type="Proteomes" id="UP000201838"/>
    </source>
</evidence>
<evidence type="ECO:0000313" key="3">
    <source>
        <dbReference type="EMBL" id="SMX23645.1"/>
    </source>
</evidence>
<keyword evidence="4" id="KW-1185">Reference proteome</keyword>
<dbReference type="EMBL" id="FXXQ01000005">
    <property type="protein sequence ID" value="SMX23645.1"/>
    <property type="molecule type" value="Genomic_DNA"/>
</dbReference>
<dbReference type="AlphaFoldDB" id="A0A238J0E5"/>
<dbReference type="GO" id="GO:0004792">
    <property type="term" value="F:thiosulfate-cyanide sulfurtransferase activity"/>
    <property type="evidence" value="ECO:0007669"/>
    <property type="project" value="TreeGrafter"/>
</dbReference>
<dbReference type="SUPFAM" id="SSF52821">
    <property type="entry name" value="Rhodanese/Cell cycle control phosphatase"/>
    <property type="match status" value="1"/>
</dbReference>
<name>A0A238J0E5_9RHOB</name>
<proteinExistence type="predicted"/>
<dbReference type="PANTHER" id="PTHR44086">
    <property type="entry name" value="THIOSULFATE SULFURTRANSFERASE RDL2, MITOCHONDRIAL-RELATED"/>
    <property type="match status" value="1"/>
</dbReference>
<gene>
    <name evidence="3" type="ORF">BOA8489_01756</name>
</gene>
<feature type="signal peptide" evidence="1">
    <location>
        <begin position="1"/>
        <end position="23"/>
    </location>
</feature>
<dbReference type="InterPro" id="IPR036873">
    <property type="entry name" value="Rhodanese-like_dom_sf"/>
</dbReference>
<dbReference type="PROSITE" id="PS50206">
    <property type="entry name" value="RHODANESE_3"/>
    <property type="match status" value="1"/>
</dbReference>
<keyword evidence="1" id="KW-0732">Signal</keyword>
<evidence type="ECO:0000259" key="2">
    <source>
        <dbReference type="PROSITE" id="PS50206"/>
    </source>
</evidence>
<reference evidence="3 4" key="1">
    <citation type="submission" date="2017-05" db="EMBL/GenBank/DDBJ databases">
        <authorList>
            <person name="Song R."/>
            <person name="Chenine A.L."/>
            <person name="Ruprecht R.M."/>
        </authorList>
    </citation>
    <scope>NUCLEOTIDE SEQUENCE [LARGE SCALE GENOMIC DNA]</scope>
    <source>
        <strain evidence="3 4">CECT 8489</strain>
    </source>
</reference>
<dbReference type="Proteomes" id="UP000201838">
    <property type="component" value="Unassembled WGS sequence"/>
</dbReference>
<feature type="domain" description="Rhodanese" evidence="2">
    <location>
        <begin position="48"/>
        <end position="165"/>
    </location>
</feature>
<dbReference type="Gene3D" id="3.40.250.10">
    <property type="entry name" value="Rhodanese-like domain"/>
    <property type="match status" value="1"/>
</dbReference>
<protein>
    <submittedName>
        <fullName evidence="3">Molybdopterin biosynthesis protein MoeB</fullName>
    </submittedName>
</protein>
<dbReference type="SMART" id="SM00450">
    <property type="entry name" value="RHOD"/>
    <property type="match status" value="1"/>
</dbReference>
<feature type="chain" id="PRO_5013302994" evidence="1">
    <location>
        <begin position="24"/>
        <end position="193"/>
    </location>
</feature>
<evidence type="ECO:0000256" key="1">
    <source>
        <dbReference type="SAM" id="SignalP"/>
    </source>
</evidence>
<dbReference type="OrthoDB" id="7835227at2"/>
<dbReference type="Pfam" id="PF00581">
    <property type="entry name" value="Rhodanese"/>
    <property type="match status" value="1"/>
</dbReference>
<dbReference type="RefSeq" id="WP_093973631.1">
    <property type="nucleotide sequence ID" value="NZ_FXXQ01000005.1"/>
</dbReference>
<dbReference type="PANTHER" id="PTHR44086:SF10">
    <property type="entry name" value="THIOSULFATE SULFURTRANSFERASE_RHODANESE-LIKE DOMAIN-CONTAINING PROTEIN 3"/>
    <property type="match status" value="1"/>
</dbReference>
<accession>A0A238J0E5</accession>
<dbReference type="InterPro" id="IPR001763">
    <property type="entry name" value="Rhodanese-like_dom"/>
</dbReference>
<sequence>MRKLSAVSVLLVIAALSAQIAYAEDLPKSKQTKLGLYVTAEEAAKMKESKNALFIDIRSRAEVAFLGLPTAVDIHMPYMVMPMMASFNMDKGAYDLEINPDFLSVFKAYAAENGVSLDSPIILMCRSGSRSARAADLLADIGYTQVYSLVDGYEGDKVKDGPHKGLRMVNGWRNAGLQWSYKEAPDQVYPDDR</sequence>